<dbReference type="PhylomeDB" id="T1JMW8"/>
<evidence type="ECO:0000256" key="2">
    <source>
        <dbReference type="PROSITE-ProRule" id="PRU00196"/>
    </source>
</evidence>
<evidence type="ECO:0000256" key="1">
    <source>
        <dbReference type="ARBA" id="ARBA00023157"/>
    </source>
</evidence>
<keyword evidence="3" id="KW-0732">Signal</keyword>
<dbReference type="InterPro" id="IPR036772">
    <property type="entry name" value="SRCR-like_dom_sf"/>
</dbReference>
<name>T1JMW8_STRMM</name>
<dbReference type="SUPFAM" id="SSF56487">
    <property type="entry name" value="SRCR-like"/>
    <property type="match status" value="1"/>
</dbReference>
<dbReference type="SMART" id="SM00202">
    <property type="entry name" value="SR"/>
    <property type="match status" value="1"/>
</dbReference>
<dbReference type="Gene3D" id="3.10.250.10">
    <property type="entry name" value="SRCR-like domain"/>
    <property type="match status" value="1"/>
</dbReference>
<reference evidence="5" key="2">
    <citation type="submission" date="2015-02" db="UniProtKB">
        <authorList>
            <consortium name="EnsemblMetazoa"/>
        </authorList>
    </citation>
    <scope>IDENTIFICATION</scope>
</reference>
<evidence type="ECO:0000259" key="4">
    <source>
        <dbReference type="PROSITE" id="PS50287"/>
    </source>
</evidence>
<dbReference type="GO" id="GO:0016020">
    <property type="term" value="C:membrane"/>
    <property type="evidence" value="ECO:0007669"/>
    <property type="project" value="InterPro"/>
</dbReference>
<dbReference type="HOGENOM" id="CLU_1909295_0_0_1"/>
<reference evidence="6" key="1">
    <citation type="submission" date="2011-05" db="EMBL/GenBank/DDBJ databases">
        <authorList>
            <person name="Richards S.R."/>
            <person name="Qu J."/>
            <person name="Jiang H."/>
            <person name="Jhangiani S.N."/>
            <person name="Agravi P."/>
            <person name="Goodspeed R."/>
            <person name="Gross S."/>
            <person name="Mandapat C."/>
            <person name="Jackson L."/>
            <person name="Mathew T."/>
            <person name="Pu L."/>
            <person name="Thornton R."/>
            <person name="Saada N."/>
            <person name="Wilczek-Boney K.B."/>
            <person name="Lee S."/>
            <person name="Kovar C."/>
            <person name="Wu Y."/>
            <person name="Scherer S.E."/>
            <person name="Worley K.C."/>
            <person name="Muzny D.M."/>
            <person name="Gibbs R."/>
        </authorList>
    </citation>
    <scope>NUCLEOTIDE SEQUENCE</scope>
    <source>
        <strain evidence="6">Brora</strain>
    </source>
</reference>
<keyword evidence="6" id="KW-1185">Reference proteome</keyword>
<feature type="disulfide bond" evidence="2">
    <location>
        <begin position="99"/>
        <end position="109"/>
    </location>
</feature>
<comment type="caution">
    <text evidence="2">Lacks conserved residue(s) required for the propagation of feature annotation.</text>
</comment>
<dbReference type="PANTHER" id="PTHR48071:SF18">
    <property type="entry name" value="DELETED IN MALIGNANT BRAIN TUMORS 1 PROTEIN-RELATED"/>
    <property type="match status" value="1"/>
</dbReference>
<dbReference type="PANTHER" id="PTHR48071">
    <property type="entry name" value="SRCR DOMAIN-CONTAINING PROTEIN"/>
    <property type="match status" value="1"/>
</dbReference>
<evidence type="ECO:0000313" key="5">
    <source>
        <dbReference type="EnsemblMetazoa" id="SMAR015198-PA"/>
    </source>
</evidence>
<feature type="domain" description="SRCR" evidence="4">
    <location>
        <begin position="23"/>
        <end position="132"/>
    </location>
</feature>
<dbReference type="Proteomes" id="UP000014500">
    <property type="component" value="Unassembled WGS sequence"/>
</dbReference>
<accession>T1JMW8</accession>
<dbReference type="EMBL" id="JH431630">
    <property type="status" value="NOT_ANNOTATED_CDS"/>
    <property type="molecule type" value="Genomic_DNA"/>
</dbReference>
<dbReference type="AlphaFoldDB" id="T1JMW8"/>
<proteinExistence type="predicted"/>
<dbReference type="Pfam" id="PF00530">
    <property type="entry name" value="SRCR"/>
    <property type="match status" value="1"/>
</dbReference>
<evidence type="ECO:0000256" key="3">
    <source>
        <dbReference type="SAM" id="SignalP"/>
    </source>
</evidence>
<dbReference type="EnsemblMetazoa" id="SMAR015198-RA">
    <property type="protein sequence ID" value="SMAR015198-PA"/>
    <property type="gene ID" value="SMAR015198"/>
</dbReference>
<feature type="chain" id="PRO_5004579808" description="SRCR domain-containing protein" evidence="3">
    <location>
        <begin position="20"/>
        <end position="133"/>
    </location>
</feature>
<protein>
    <recommendedName>
        <fullName evidence="4">SRCR domain-containing protein</fullName>
    </recommendedName>
</protein>
<organism evidence="5 6">
    <name type="scientific">Strigamia maritima</name>
    <name type="common">European centipede</name>
    <name type="synonym">Geophilus maritimus</name>
    <dbReference type="NCBI Taxonomy" id="126957"/>
    <lineage>
        <taxon>Eukaryota</taxon>
        <taxon>Metazoa</taxon>
        <taxon>Ecdysozoa</taxon>
        <taxon>Arthropoda</taxon>
        <taxon>Myriapoda</taxon>
        <taxon>Chilopoda</taxon>
        <taxon>Pleurostigmophora</taxon>
        <taxon>Geophilomorpha</taxon>
        <taxon>Linotaeniidae</taxon>
        <taxon>Strigamia</taxon>
    </lineage>
</organism>
<evidence type="ECO:0000313" key="6">
    <source>
        <dbReference type="Proteomes" id="UP000014500"/>
    </source>
</evidence>
<dbReference type="InterPro" id="IPR001190">
    <property type="entry name" value="SRCR"/>
</dbReference>
<dbReference type="PROSITE" id="PS50287">
    <property type="entry name" value="SRCR_2"/>
    <property type="match status" value="1"/>
</dbReference>
<keyword evidence="1 2" id="KW-1015">Disulfide bond</keyword>
<sequence>MKLLTQSAVWFLIVAISFAEVNVRLTSIKQSADDWEGEVEIYYEGIWRPLCARMWSKMDADATCRTIGFHQGAVANKKNSLYGQTKRRDYYYLFTGLNCGTADFSLDQCPGWNNNVMTLAVCGHGIAIAVCKL</sequence>
<feature type="signal peptide" evidence="3">
    <location>
        <begin position="1"/>
        <end position="19"/>
    </location>
</feature>